<dbReference type="EMBL" id="FZPD01000001">
    <property type="protein sequence ID" value="SNS47972.1"/>
    <property type="molecule type" value="Genomic_DNA"/>
</dbReference>
<protein>
    <recommendedName>
        <fullName evidence="4">Outer membrane protein beta-barrel domain-containing protein</fullName>
    </recommendedName>
</protein>
<feature type="signal peptide" evidence="1">
    <location>
        <begin position="1"/>
        <end position="18"/>
    </location>
</feature>
<evidence type="ECO:0000256" key="1">
    <source>
        <dbReference type="SAM" id="SignalP"/>
    </source>
</evidence>
<organism evidence="2 3">
    <name type="scientific">Ekhidna lutea</name>
    <dbReference type="NCBI Taxonomy" id="447679"/>
    <lineage>
        <taxon>Bacteria</taxon>
        <taxon>Pseudomonadati</taxon>
        <taxon>Bacteroidota</taxon>
        <taxon>Cytophagia</taxon>
        <taxon>Cytophagales</taxon>
        <taxon>Reichenbachiellaceae</taxon>
        <taxon>Ekhidna</taxon>
    </lineage>
</organism>
<proteinExistence type="predicted"/>
<dbReference type="RefSeq" id="WP_089355096.1">
    <property type="nucleotide sequence ID" value="NZ_FZPD01000001.1"/>
</dbReference>
<dbReference type="OrthoDB" id="1122635at2"/>
<keyword evidence="3" id="KW-1185">Reference proteome</keyword>
<evidence type="ECO:0008006" key="4">
    <source>
        <dbReference type="Google" id="ProtNLM"/>
    </source>
</evidence>
<accession>A0A239EVP3</accession>
<feature type="chain" id="PRO_5013031738" description="Outer membrane protein beta-barrel domain-containing protein" evidence="1">
    <location>
        <begin position="19"/>
        <end position="195"/>
    </location>
</feature>
<keyword evidence="1" id="KW-0732">Signal</keyword>
<evidence type="ECO:0000313" key="3">
    <source>
        <dbReference type="Proteomes" id="UP000198393"/>
    </source>
</evidence>
<dbReference type="AlphaFoldDB" id="A0A239EVP3"/>
<name>A0A239EVP3_EKHLU</name>
<gene>
    <name evidence="2" type="ORF">SAMN05421640_0321</name>
</gene>
<dbReference type="Proteomes" id="UP000198393">
    <property type="component" value="Unassembled WGS sequence"/>
</dbReference>
<sequence length="195" mass="21148">MKRTFILLTLLTVINASAQSDKPKTLIGNDPEDISGFGGVLFSFTPIDGALSTLTGGGGAVLFDNTFFIGGYGLGLTGNKEFSQNAEDFTSSYGHGGFWIGYVIKPDELLHLGIDTKLGWGGISTKSKTTNEIVNEDDVFIFNPQIFGEANIAYWFKINATLGFQKTIGVDDFYFKSGDFDGPTFGISLLFGWFN</sequence>
<reference evidence="2 3" key="1">
    <citation type="submission" date="2017-06" db="EMBL/GenBank/DDBJ databases">
        <authorList>
            <person name="Kim H.J."/>
            <person name="Triplett B.A."/>
        </authorList>
    </citation>
    <scope>NUCLEOTIDE SEQUENCE [LARGE SCALE GENOMIC DNA]</scope>
    <source>
        <strain evidence="2 3">DSM 19307</strain>
    </source>
</reference>
<evidence type="ECO:0000313" key="2">
    <source>
        <dbReference type="EMBL" id="SNS47972.1"/>
    </source>
</evidence>